<feature type="domain" description="SbsA Ig-like" evidence="3">
    <location>
        <begin position="37"/>
        <end position="136"/>
    </location>
</feature>
<dbReference type="Pfam" id="PF13205">
    <property type="entry name" value="Big_5"/>
    <property type="match status" value="1"/>
</dbReference>
<accession>A0A0S7BRG0</accession>
<dbReference type="Proteomes" id="UP000053091">
    <property type="component" value="Unassembled WGS sequence"/>
</dbReference>
<sequence length="603" mass="67425">MLLFRNTNHLVFNLLATGMLAIIACANPVAPTGGPKDTTPPEIIRSVPENQSVNFNSDRVTITFSEFVNLKDINTQLMVSPPLSEQPDFVMKGKTLTMKFREALKENTTYNFFFGDAIVDITESNPVPGYSFTFSTGPVIDSLSMSGKVLNAFTLQPVKGAFVMLYDSISDSIPYKIRPYYVARTSESGEFRLNNLRGNRYLMFALTDINSNYIYDMPTEDIGFSDTLVEPDIPAIKLPELGPGSEEVPLDTLKADSADVKPIQSVPDTVHQERGDSLAVTAPAVKVSPVKNYLIYQFRETDTIQRLLKGTVIRENVAGLYFRQPVRDVHIKPLDPPLEGAWNLTGYNATRDTLTLWIPGSGTDSLMVEISDNGIVLDTLDLALKPAARTTGKDKGAVAKKKSLEMRPNLVSSKIKPGRPLILSIADPVKEADLSRIRLYHDSLEVKPVIAFSDSLKTRLNISHAWKEAESYLLEVNDSALISVFGLANDSTAYKFKAMSEAETGFIKINITVPDQEKSYIIQLLGDKESILEQHRITGNATLEFKYLLPKKYRFKAIHDLNNNGRWDTGNYLRKLQPEPVSYFSKEIELRANWTMEEDWSLE</sequence>
<dbReference type="PATRIC" id="fig|1678841.3.peg.1767"/>
<organism evidence="4">
    <name type="scientific">Lentimicrobium saccharophilum</name>
    <dbReference type="NCBI Taxonomy" id="1678841"/>
    <lineage>
        <taxon>Bacteria</taxon>
        <taxon>Pseudomonadati</taxon>
        <taxon>Bacteroidota</taxon>
        <taxon>Bacteroidia</taxon>
        <taxon>Bacteroidales</taxon>
        <taxon>Lentimicrobiaceae</taxon>
        <taxon>Lentimicrobium</taxon>
    </lineage>
</organism>
<evidence type="ECO:0000313" key="5">
    <source>
        <dbReference type="Proteomes" id="UP000053091"/>
    </source>
</evidence>
<reference evidence="4" key="1">
    <citation type="journal article" date="2015" name="Genome Announc.">
        <title>Draft Genome Sequence of Bacteroidales Strain TBC1, a Novel Isolate from a Methanogenic Wastewater Treatment System.</title>
        <authorList>
            <person name="Tourlousse D.M."/>
            <person name="Matsuura N."/>
            <person name="Sun L."/>
            <person name="Toyonaga M."/>
            <person name="Kuroda K."/>
            <person name="Ohashi A."/>
            <person name="Cruz R."/>
            <person name="Yamaguchi T."/>
            <person name="Sekiguchi Y."/>
        </authorList>
    </citation>
    <scope>NUCLEOTIDE SEQUENCE [LARGE SCALE GENOMIC DNA]</scope>
    <source>
        <strain evidence="4">TBC1</strain>
    </source>
</reference>
<evidence type="ECO:0000259" key="3">
    <source>
        <dbReference type="Pfam" id="PF13205"/>
    </source>
</evidence>
<keyword evidence="5" id="KW-1185">Reference proteome</keyword>
<feature type="chain" id="PRO_5006633091" evidence="2">
    <location>
        <begin position="27"/>
        <end position="603"/>
    </location>
</feature>
<name>A0A0S7BRG0_9BACT</name>
<evidence type="ECO:0000256" key="2">
    <source>
        <dbReference type="SAM" id="SignalP"/>
    </source>
</evidence>
<dbReference type="InterPro" id="IPR032812">
    <property type="entry name" value="SbsA_Ig"/>
</dbReference>
<keyword evidence="1 2" id="KW-0732">Signal</keyword>
<dbReference type="PROSITE" id="PS51257">
    <property type="entry name" value="PROKAR_LIPOPROTEIN"/>
    <property type="match status" value="1"/>
</dbReference>
<evidence type="ECO:0000313" key="4">
    <source>
        <dbReference type="EMBL" id="GAP43429.1"/>
    </source>
</evidence>
<protein>
    <submittedName>
        <fullName evidence="4">Protein containing bacterial Ig-like domain</fullName>
    </submittedName>
</protein>
<proteinExistence type="predicted"/>
<dbReference type="AlphaFoldDB" id="A0A0S7BRG0"/>
<dbReference type="EMBL" id="DF968182">
    <property type="protein sequence ID" value="GAP43429.1"/>
    <property type="molecule type" value="Genomic_DNA"/>
</dbReference>
<dbReference type="STRING" id="1678841.TBC1_111582"/>
<evidence type="ECO:0000256" key="1">
    <source>
        <dbReference type="ARBA" id="ARBA00022729"/>
    </source>
</evidence>
<feature type="signal peptide" evidence="2">
    <location>
        <begin position="1"/>
        <end position="26"/>
    </location>
</feature>
<gene>
    <name evidence="4" type="ORF">TBC1_111582</name>
</gene>